<proteinExistence type="predicted"/>
<accession>A0ABS0DL64</accession>
<organism evidence="2 3">
    <name type="scientific">Nocardia higoensis</name>
    <dbReference type="NCBI Taxonomy" id="228599"/>
    <lineage>
        <taxon>Bacteria</taxon>
        <taxon>Bacillati</taxon>
        <taxon>Actinomycetota</taxon>
        <taxon>Actinomycetes</taxon>
        <taxon>Mycobacteriales</taxon>
        <taxon>Nocardiaceae</taxon>
        <taxon>Nocardia</taxon>
    </lineage>
</organism>
<name>A0ABS0DL64_9NOCA</name>
<sequence length="641" mass="69211">MGPRQSGRPLTTDPKRYPQNLSEETRTFLAAVAQLLEQAGLNYAEVCRRQGLPLEGKDLSAQMRRAAGPGEHLYTAILKTVAEAGGPPLEELHTRFDPLFKAAYTPAITGAPAPPFSGDENDIEADIDDVEVGESGSWLLAQLWEGTELADVVVAAQKRFGGDDALLAADLAKAAIQDRFGAAAFVEAVAHELGRTRAESLMQALRDCAFISASLIRSLIELPEPDPEDEAEQVPPLDPVVAGIGRRRGGLLARGAHPRVAREMRILLEDAQKNRIRTDAFDLNELSDEGRREEKGTHPRPACPSEVADSLAGIAASAPEGPELVAVLITELLREEDLTTVDACVTAVFDAYHRYGANSYAAQTIPALHTDVHYHLLVATCTEARLHDHLDGPTSDADLRALSELLSHTNLHAVVTQVVSRRPKTVSFGHLAMFVMVRDQFLASLMRENTDIAARLLTRALTDINDWEDPGVLPEDGPVTKLIVDLLLADPESRVVLETLDLMLGQRPPSAALLLHALLRTGNTKVSDILAEAVPRPTTVDNLAKLITIADRDDLPMSVFEQIAQRVPALAGSLTQRLATEFPHETTALLKAEIGRMPTFGPHTLRLLAKTGTDPVLAFAVDKLNTEGPAGAAAVFQAYGN</sequence>
<dbReference type="EMBL" id="JADLQN010000012">
    <property type="protein sequence ID" value="MBF6358292.1"/>
    <property type="molecule type" value="Genomic_DNA"/>
</dbReference>
<evidence type="ECO:0000313" key="2">
    <source>
        <dbReference type="EMBL" id="MBF6358292.1"/>
    </source>
</evidence>
<feature type="compositionally biased region" description="Basic and acidic residues" evidence="1">
    <location>
        <begin position="288"/>
        <end position="297"/>
    </location>
</feature>
<reference evidence="2 3" key="1">
    <citation type="submission" date="2020-10" db="EMBL/GenBank/DDBJ databases">
        <title>Identification of Nocardia species via Next-generation sequencing and recognition of intraspecies genetic diversity.</title>
        <authorList>
            <person name="Li P."/>
            <person name="Li P."/>
            <person name="Lu B."/>
        </authorList>
    </citation>
    <scope>NUCLEOTIDE SEQUENCE [LARGE SCALE GENOMIC DNA]</scope>
    <source>
        <strain evidence="2 3">BJ06-0143</strain>
    </source>
</reference>
<keyword evidence="3" id="KW-1185">Reference proteome</keyword>
<protein>
    <submittedName>
        <fullName evidence="2">Uncharacterized protein</fullName>
    </submittedName>
</protein>
<evidence type="ECO:0000313" key="3">
    <source>
        <dbReference type="Proteomes" id="UP000707731"/>
    </source>
</evidence>
<comment type="caution">
    <text evidence="2">The sequence shown here is derived from an EMBL/GenBank/DDBJ whole genome shotgun (WGS) entry which is preliminary data.</text>
</comment>
<evidence type="ECO:0000256" key="1">
    <source>
        <dbReference type="SAM" id="MobiDB-lite"/>
    </source>
</evidence>
<dbReference type="Proteomes" id="UP000707731">
    <property type="component" value="Unassembled WGS sequence"/>
</dbReference>
<feature type="region of interest" description="Disordered" evidence="1">
    <location>
        <begin position="282"/>
        <end position="305"/>
    </location>
</feature>
<gene>
    <name evidence="2" type="ORF">IU449_27725</name>
</gene>